<evidence type="ECO:0000256" key="1">
    <source>
        <dbReference type="ARBA" id="ARBA00004459"/>
    </source>
</evidence>
<dbReference type="NCBIfam" id="NF047847">
    <property type="entry name" value="SS_mature_LptM"/>
    <property type="match status" value="1"/>
</dbReference>
<keyword evidence="2" id="KW-0732">Signal</keyword>
<name>A0A227KAD5_9BURK</name>
<dbReference type="InterPro" id="IPR032831">
    <property type="entry name" value="LptM_cons"/>
</dbReference>
<proteinExistence type="predicted"/>
<evidence type="ECO:0000313" key="8">
    <source>
        <dbReference type="EMBL" id="OXE44290.1"/>
    </source>
</evidence>
<sequence length="112" mass="12072">MYKKIILATFVLAGLSGCGMQGPLYLPPNPDDSYLSRIEKTLNEMTGQTTAVIAEPKDDAEVVITDPEKLDIKKASNEKAGKSGTASSMNETEKSAELDSNVIHETDKPAEK</sequence>
<evidence type="ECO:0000256" key="7">
    <source>
        <dbReference type="SAM" id="MobiDB-lite"/>
    </source>
</evidence>
<evidence type="ECO:0000256" key="4">
    <source>
        <dbReference type="ARBA" id="ARBA00023139"/>
    </source>
</evidence>
<dbReference type="GeneID" id="78362895"/>
<feature type="compositionally biased region" description="Basic and acidic residues" evidence="7">
    <location>
        <begin position="91"/>
        <end position="112"/>
    </location>
</feature>
<evidence type="ECO:0008006" key="10">
    <source>
        <dbReference type="Google" id="ProtNLM"/>
    </source>
</evidence>
<protein>
    <recommendedName>
        <fullName evidence="10">Lipoprotein</fullName>
    </recommendedName>
</protein>
<accession>A0A227KAD5</accession>
<keyword evidence="6" id="KW-0449">Lipoprotein</keyword>
<evidence type="ECO:0000256" key="2">
    <source>
        <dbReference type="ARBA" id="ARBA00022729"/>
    </source>
</evidence>
<feature type="compositionally biased region" description="Basic and acidic residues" evidence="7">
    <location>
        <begin position="72"/>
        <end position="81"/>
    </location>
</feature>
<gene>
    <name evidence="8" type="ORF">ADH67_12890</name>
</gene>
<dbReference type="PROSITE" id="PS51257">
    <property type="entry name" value="PROKAR_LIPOPROTEIN"/>
    <property type="match status" value="1"/>
</dbReference>
<comment type="caution">
    <text evidence="8">The sequence shown here is derived from an EMBL/GenBank/DDBJ whole genome shotgun (WGS) entry which is preliminary data.</text>
</comment>
<comment type="subcellular location">
    <subcellularLocation>
        <location evidence="1">Cell outer membrane</location>
        <topology evidence="1">Lipid-anchor</topology>
    </subcellularLocation>
</comment>
<dbReference type="RefSeq" id="WP_066595466.1">
    <property type="nucleotide sequence ID" value="NZ_CAJTBZ010000024.1"/>
</dbReference>
<reference evidence="9" key="1">
    <citation type="submission" date="2017-05" db="EMBL/GenBank/DDBJ databases">
        <title>Improved OligoMM genomes.</title>
        <authorList>
            <person name="Garzetti D."/>
        </authorList>
    </citation>
    <scope>NUCLEOTIDE SEQUENCE [LARGE SCALE GENOMIC DNA]</scope>
    <source>
        <strain evidence="9">YL45</strain>
    </source>
</reference>
<organism evidence="8 9">
    <name type="scientific">Turicimonas muris</name>
    <dbReference type="NCBI Taxonomy" id="1796652"/>
    <lineage>
        <taxon>Bacteria</taxon>
        <taxon>Pseudomonadati</taxon>
        <taxon>Pseudomonadota</taxon>
        <taxon>Betaproteobacteria</taxon>
        <taxon>Burkholderiales</taxon>
        <taxon>Sutterellaceae</taxon>
        <taxon>Turicimonas</taxon>
    </lineage>
</organism>
<evidence type="ECO:0000256" key="5">
    <source>
        <dbReference type="ARBA" id="ARBA00023237"/>
    </source>
</evidence>
<keyword evidence="5" id="KW-0998">Cell outer membrane</keyword>
<dbReference type="AlphaFoldDB" id="A0A227KAD5"/>
<keyword evidence="3" id="KW-0472">Membrane</keyword>
<evidence type="ECO:0000256" key="6">
    <source>
        <dbReference type="ARBA" id="ARBA00023288"/>
    </source>
</evidence>
<evidence type="ECO:0000256" key="3">
    <source>
        <dbReference type="ARBA" id="ARBA00023136"/>
    </source>
</evidence>
<dbReference type="EMBL" id="NHMP01000015">
    <property type="protein sequence ID" value="OXE44290.1"/>
    <property type="molecule type" value="Genomic_DNA"/>
</dbReference>
<evidence type="ECO:0000313" key="9">
    <source>
        <dbReference type="Proteomes" id="UP000214610"/>
    </source>
</evidence>
<keyword evidence="9" id="KW-1185">Reference proteome</keyword>
<keyword evidence="4" id="KW-0564">Palmitate</keyword>
<dbReference type="Proteomes" id="UP000214610">
    <property type="component" value="Unassembled WGS sequence"/>
</dbReference>
<feature type="region of interest" description="Disordered" evidence="7">
    <location>
        <begin position="72"/>
        <end position="112"/>
    </location>
</feature>